<evidence type="ECO:0000313" key="2">
    <source>
        <dbReference type="EMBL" id="MCL1140742.1"/>
    </source>
</evidence>
<name>A0A9X1ZGT8_9GAMM</name>
<reference evidence="2" key="1">
    <citation type="submission" date="2022-01" db="EMBL/GenBank/DDBJ databases">
        <title>Whole genome-based taxonomy of the Shewanellaceae.</title>
        <authorList>
            <person name="Martin-Rodriguez A.J."/>
        </authorList>
    </citation>
    <scope>NUCLEOTIDE SEQUENCE</scope>
    <source>
        <strain evidence="2">KCTC 23973</strain>
    </source>
</reference>
<dbReference type="EMBL" id="JAKILB010000018">
    <property type="protein sequence ID" value="MCL1140742.1"/>
    <property type="molecule type" value="Genomic_DNA"/>
</dbReference>
<dbReference type="PROSITE" id="PS51257">
    <property type="entry name" value="PROKAR_LIPOPROTEIN"/>
    <property type="match status" value="1"/>
</dbReference>
<dbReference type="Pfam" id="PF02169">
    <property type="entry name" value="LPP20"/>
    <property type="match status" value="1"/>
</dbReference>
<evidence type="ECO:0000313" key="3">
    <source>
        <dbReference type="Proteomes" id="UP001139293"/>
    </source>
</evidence>
<proteinExistence type="predicted"/>
<dbReference type="RefSeq" id="WP_248951727.1">
    <property type="nucleotide sequence ID" value="NZ_JAKILB010000018.1"/>
</dbReference>
<dbReference type="Proteomes" id="UP001139293">
    <property type="component" value="Unassembled WGS sequence"/>
</dbReference>
<sequence>MKKVLVATAVVAMLAGCQSNDTVKDVQQIDCFYPDSPATEAPRWVCDVMPTGIEMGAVGYAKKSVAGLNIMRDVATNDARARLAQQFETNVNTLFKQATTANIDSSSTDGVSEEVNEYLESVIKNVTSRTLSNSRVIVTQRSPGGGLYTLVGMDKATYDENIAKVVAAAGNKDPELWNKFNSKKAAEELDAALSSLQKL</sequence>
<comment type="caution">
    <text evidence="2">The sequence shown here is derived from an EMBL/GenBank/DDBJ whole genome shotgun (WGS) entry which is preliminary data.</text>
</comment>
<evidence type="ECO:0000259" key="1">
    <source>
        <dbReference type="Pfam" id="PF02169"/>
    </source>
</evidence>
<protein>
    <submittedName>
        <fullName evidence="2">LPP20 family lipoprotein</fullName>
    </submittedName>
</protein>
<feature type="domain" description="Lipoprotein LPP20-like" evidence="1">
    <location>
        <begin position="42"/>
        <end position="154"/>
    </location>
</feature>
<organism evidence="2 3">
    <name type="scientific">Shewanella pneumatophori</name>
    <dbReference type="NCBI Taxonomy" id="314092"/>
    <lineage>
        <taxon>Bacteria</taxon>
        <taxon>Pseudomonadati</taxon>
        <taxon>Pseudomonadota</taxon>
        <taxon>Gammaproteobacteria</taxon>
        <taxon>Alteromonadales</taxon>
        <taxon>Shewanellaceae</taxon>
        <taxon>Shewanella</taxon>
    </lineage>
</organism>
<dbReference type="AlphaFoldDB" id="A0A9X1ZGT8"/>
<keyword evidence="2" id="KW-0449">Lipoprotein</keyword>
<accession>A0A9X1ZGT8</accession>
<keyword evidence="3" id="KW-1185">Reference proteome</keyword>
<dbReference type="InterPro" id="IPR024952">
    <property type="entry name" value="LPP20-like_dom"/>
</dbReference>
<gene>
    <name evidence="2" type="ORF">L2740_19575</name>
</gene>